<gene>
    <name evidence="1" type="ORF">WN51_07902</name>
</gene>
<dbReference type="Proteomes" id="UP000053105">
    <property type="component" value="Unassembled WGS sequence"/>
</dbReference>
<organism evidence="1 2">
    <name type="scientific">Melipona quadrifasciata</name>
    <dbReference type="NCBI Taxonomy" id="166423"/>
    <lineage>
        <taxon>Eukaryota</taxon>
        <taxon>Metazoa</taxon>
        <taxon>Ecdysozoa</taxon>
        <taxon>Arthropoda</taxon>
        <taxon>Hexapoda</taxon>
        <taxon>Insecta</taxon>
        <taxon>Pterygota</taxon>
        <taxon>Neoptera</taxon>
        <taxon>Endopterygota</taxon>
        <taxon>Hymenoptera</taxon>
        <taxon>Apocrita</taxon>
        <taxon>Aculeata</taxon>
        <taxon>Apoidea</taxon>
        <taxon>Anthophila</taxon>
        <taxon>Apidae</taxon>
        <taxon>Melipona</taxon>
    </lineage>
</organism>
<dbReference type="AlphaFoldDB" id="A0A0M9A6X6"/>
<evidence type="ECO:0000313" key="2">
    <source>
        <dbReference type="Proteomes" id="UP000053105"/>
    </source>
</evidence>
<protein>
    <submittedName>
        <fullName evidence="1">Uncharacterized protein</fullName>
    </submittedName>
</protein>
<evidence type="ECO:0000313" key="1">
    <source>
        <dbReference type="EMBL" id="KOX78495.1"/>
    </source>
</evidence>
<dbReference type="EMBL" id="KQ435724">
    <property type="protein sequence ID" value="KOX78495.1"/>
    <property type="molecule type" value="Genomic_DNA"/>
</dbReference>
<name>A0A0M9A6X6_9HYME</name>
<proteinExistence type="predicted"/>
<accession>A0A0M9A6X6</accession>
<keyword evidence="2" id="KW-1185">Reference proteome</keyword>
<reference evidence="1 2" key="1">
    <citation type="submission" date="2015-07" db="EMBL/GenBank/DDBJ databases">
        <title>The genome of Melipona quadrifasciata.</title>
        <authorList>
            <person name="Pan H."/>
            <person name="Kapheim K."/>
        </authorList>
    </citation>
    <scope>NUCLEOTIDE SEQUENCE [LARGE SCALE GENOMIC DNA]</scope>
    <source>
        <strain evidence="1">0111107301</strain>
        <tissue evidence="1">Whole body</tissue>
    </source>
</reference>
<sequence>MQRNGYHAVSLSAFQKNQNTQVSVSVEYVSKRTVAIFREKANAYHQEIDCVICN</sequence>